<comment type="caution">
    <text evidence="1">The sequence shown here is derived from an EMBL/GenBank/DDBJ whole genome shotgun (WGS) entry which is preliminary data.</text>
</comment>
<dbReference type="HOGENOM" id="CLU_1993218_0_0_1"/>
<protein>
    <submittedName>
        <fullName evidence="1">Uncharacterized protein</fullName>
    </submittedName>
</protein>
<dbReference type="EMBL" id="AKIJ01000004">
    <property type="protein sequence ID" value="KFG25598.1"/>
    <property type="molecule type" value="Genomic_DNA"/>
</dbReference>
<dbReference type="RefSeq" id="XP_052904153.1">
    <property type="nucleotide sequence ID" value="XM_053049203.1"/>
</dbReference>
<reference evidence="1 2" key="1">
    <citation type="journal article" date="2014" name="Genome Announc.">
        <title>Genome Sequence of the Microsporidian Species Nematocida sp1 Strain ERTm6 (ATCC PRA-372).</title>
        <authorList>
            <person name="Bakowski M.A."/>
            <person name="Priest M."/>
            <person name="Young S."/>
            <person name="Cuomo C.A."/>
            <person name="Troemel E.R."/>
        </authorList>
    </citation>
    <scope>NUCLEOTIDE SEQUENCE [LARGE SCALE GENOMIC DNA]</scope>
    <source>
        <strain evidence="1 2">ERTm6</strain>
    </source>
</reference>
<gene>
    <name evidence="1" type="ORF">NESG_01576</name>
</gene>
<dbReference type="GeneID" id="77676549"/>
<dbReference type="Proteomes" id="UP000054524">
    <property type="component" value="Unassembled WGS sequence"/>
</dbReference>
<sequence>MQKMNPAQRVKILPSHTDLCSFAITEEKKVIVPVLVNGYTLFQDSSNNRLVIGIIIQNEKELKDVTCSILGYSSTATCMDAMDIPADTQKEIEQMYRENSSSESSESNWHIVMKYLKNVLTSENV</sequence>
<keyword evidence="2" id="KW-1185">Reference proteome</keyword>
<name>A0A086J0D0_NEMA1</name>
<evidence type="ECO:0000313" key="1">
    <source>
        <dbReference type="EMBL" id="KFG25598.1"/>
    </source>
</evidence>
<proteinExistence type="predicted"/>
<accession>A0A086J0D0</accession>
<evidence type="ECO:0000313" key="2">
    <source>
        <dbReference type="Proteomes" id="UP000054524"/>
    </source>
</evidence>
<dbReference type="AlphaFoldDB" id="A0A086J0D0"/>
<organism evidence="1 2">
    <name type="scientific">Nematocida ausubeli (strain ATCC PRA-371 / ERTm2)</name>
    <name type="common">Nematode killer fungus</name>
    <dbReference type="NCBI Taxonomy" id="1913371"/>
    <lineage>
        <taxon>Eukaryota</taxon>
        <taxon>Fungi</taxon>
        <taxon>Fungi incertae sedis</taxon>
        <taxon>Microsporidia</taxon>
        <taxon>Nematocida</taxon>
    </lineage>
</organism>